<reference evidence="1" key="1">
    <citation type="submission" date="2014-11" db="EMBL/GenBank/DDBJ databases">
        <authorList>
            <person name="Amaro Gonzalez C."/>
        </authorList>
    </citation>
    <scope>NUCLEOTIDE SEQUENCE</scope>
</reference>
<name>A0A0E9Q1S6_ANGAN</name>
<sequence length="17" mass="1775">MSRAIPEPTASFASPVN</sequence>
<protein>
    <submittedName>
        <fullName evidence="1">Uncharacterized protein</fullName>
    </submittedName>
</protein>
<accession>A0A0E9Q1S6</accession>
<dbReference type="EMBL" id="GBXM01098110">
    <property type="protein sequence ID" value="JAH10467.1"/>
    <property type="molecule type" value="Transcribed_RNA"/>
</dbReference>
<evidence type="ECO:0000313" key="1">
    <source>
        <dbReference type="EMBL" id="JAH10467.1"/>
    </source>
</evidence>
<dbReference type="EMBL" id="GBXM01094463">
    <property type="protein sequence ID" value="JAH14114.1"/>
    <property type="molecule type" value="Transcribed_RNA"/>
</dbReference>
<proteinExistence type="predicted"/>
<organism evidence="1">
    <name type="scientific">Anguilla anguilla</name>
    <name type="common">European freshwater eel</name>
    <name type="synonym">Muraena anguilla</name>
    <dbReference type="NCBI Taxonomy" id="7936"/>
    <lineage>
        <taxon>Eukaryota</taxon>
        <taxon>Metazoa</taxon>
        <taxon>Chordata</taxon>
        <taxon>Craniata</taxon>
        <taxon>Vertebrata</taxon>
        <taxon>Euteleostomi</taxon>
        <taxon>Actinopterygii</taxon>
        <taxon>Neopterygii</taxon>
        <taxon>Teleostei</taxon>
        <taxon>Anguilliformes</taxon>
        <taxon>Anguillidae</taxon>
        <taxon>Anguilla</taxon>
    </lineage>
</organism>
<reference evidence="1" key="2">
    <citation type="journal article" date="2015" name="Fish Shellfish Immunol.">
        <title>Early steps in the European eel (Anguilla anguilla)-Vibrio vulnificus interaction in the gills: Role of the RtxA13 toxin.</title>
        <authorList>
            <person name="Callol A."/>
            <person name="Pajuelo D."/>
            <person name="Ebbesson L."/>
            <person name="Teles M."/>
            <person name="MacKenzie S."/>
            <person name="Amaro C."/>
        </authorList>
    </citation>
    <scope>NUCLEOTIDE SEQUENCE</scope>
</reference>
<dbReference type="AlphaFoldDB" id="A0A0E9Q1S6"/>